<comment type="pathway">
    <text evidence="5">Cell wall biogenesis; lipoteichoic acid biosynthesis.</text>
</comment>
<proteinExistence type="inferred from homology"/>
<dbReference type="SUPFAM" id="SSF47336">
    <property type="entry name" value="ACP-like"/>
    <property type="match status" value="1"/>
</dbReference>
<keyword evidence="4 5" id="KW-0961">Cell wall biogenesis/degradation</keyword>
<evidence type="ECO:0000313" key="8">
    <source>
        <dbReference type="Proteomes" id="UP001596190"/>
    </source>
</evidence>
<evidence type="ECO:0000256" key="2">
    <source>
        <dbReference type="ARBA" id="ARBA00022490"/>
    </source>
</evidence>
<accession>A0ABW1T8V2</accession>
<reference evidence="8" key="1">
    <citation type="journal article" date="2019" name="Int. J. Syst. Evol. Microbiol.">
        <title>The Global Catalogue of Microorganisms (GCM) 10K type strain sequencing project: providing services to taxonomists for standard genome sequencing and annotation.</title>
        <authorList>
            <consortium name="The Broad Institute Genomics Platform"/>
            <consortium name="The Broad Institute Genome Sequencing Center for Infectious Disease"/>
            <person name="Wu L."/>
            <person name="Ma J."/>
        </authorList>
    </citation>
    <scope>NUCLEOTIDE SEQUENCE [LARGE SCALE GENOMIC DNA]</scope>
    <source>
        <strain evidence="8">CCM 8950</strain>
    </source>
</reference>
<gene>
    <name evidence="5 7" type="primary">dltC</name>
    <name evidence="7" type="ORF">ACFP1H_07940</name>
</gene>
<name>A0ABW1T8V2_9LACO</name>
<dbReference type="InterPro" id="IPR009081">
    <property type="entry name" value="PP-bd_ACP"/>
</dbReference>
<keyword evidence="3 5" id="KW-0597">Phosphoprotein</keyword>
<feature type="domain" description="Carrier" evidence="6">
    <location>
        <begin position="1"/>
        <end position="77"/>
    </location>
</feature>
<protein>
    <recommendedName>
        <fullName evidence="5">D-alanyl carrier protein</fullName>
        <shortName evidence="5">DCP</shortName>
    </recommendedName>
    <alternativeName>
        <fullName evidence="5">D-alanine--poly(phosphoribitol) ligase subunit 2</fullName>
    </alternativeName>
</protein>
<comment type="similarity">
    <text evidence="5">Belongs to the DltC family.</text>
</comment>
<dbReference type="HAMAP" id="MF_00565">
    <property type="entry name" value="DltC"/>
    <property type="match status" value="1"/>
</dbReference>
<dbReference type="Proteomes" id="UP001596190">
    <property type="component" value="Unassembled WGS sequence"/>
</dbReference>
<dbReference type="Gene3D" id="1.10.1200.10">
    <property type="entry name" value="ACP-like"/>
    <property type="match status" value="1"/>
</dbReference>
<dbReference type="EMBL" id="JBHSSA010000054">
    <property type="protein sequence ID" value="MFC6254515.1"/>
    <property type="molecule type" value="Genomic_DNA"/>
</dbReference>
<feature type="modified residue" description="O-(pantetheine 4'-phosphoryl)serine" evidence="5">
    <location>
        <position position="35"/>
    </location>
</feature>
<dbReference type="InterPro" id="IPR003230">
    <property type="entry name" value="DltC"/>
</dbReference>
<dbReference type="InterPro" id="IPR036736">
    <property type="entry name" value="ACP-like_sf"/>
</dbReference>
<sequence length="77" mass="8776">MNNTQKVLNILKELTGQDLSGQMDTNLYENSLLDSMATVQLVMELEEQFGISIPISEFNRSEWETPNKIISKVESLQ</sequence>
<comment type="PTM">
    <text evidence="5">4'-phosphopantetheine is transferred from CoA to a specific serine of apo-DCP.</text>
</comment>
<comment type="subcellular location">
    <subcellularLocation>
        <location evidence="5">Cytoplasm</location>
    </subcellularLocation>
</comment>
<dbReference type="RefSeq" id="WP_137629758.1">
    <property type="nucleotide sequence ID" value="NZ_BJDO01000001.1"/>
</dbReference>
<comment type="caution">
    <text evidence="7">The sequence shown here is derived from an EMBL/GenBank/DDBJ whole genome shotgun (WGS) entry which is preliminary data.</text>
</comment>
<evidence type="ECO:0000256" key="3">
    <source>
        <dbReference type="ARBA" id="ARBA00022553"/>
    </source>
</evidence>
<evidence type="ECO:0000256" key="4">
    <source>
        <dbReference type="ARBA" id="ARBA00023316"/>
    </source>
</evidence>
<dbReference type="PROSITE" id="PS50075">
    <property type="entry name" value="CARRIER"/>
    <property type="match status" value="1"/>
</dbReference>
<evidence type="ECO:0000259" key="6">
    <source>
        <dbReference type="PROSITE" id="PS50075"/>
    </source>
</evidence>
<organism evidence="7 8">
    <name type="scientific">Secundilactobacillus hailunensis</name>
    <dbReference type="NCBI Taxonomy" id="2559923"/>
    <lineage>
        <taxon>Bacteria</taxon>
        <taxon>Bacillati</taxon>
        <taxon>Bacillota</taxon>
        <taxon>Bacilli</taxon>
        <taxon>Lactobacillales</taxon>
        <taxon>Lactobacillaceae</taxon>
        <taxon>Secundilactobacillus</taxon>
    </lineage>
</organism>
<keyword evidence="7" id="KW-0436">Ligase</keyword>
<evidence type="ECO:0000256" key="5">
    <source>
        <dbReference type="HAMAP-Rule" id="MF_00565"/>
    </source>
</evidence>
<dbReference type="NCBIfam" id="TIGR01688">
    <property type="entry name" value="dltC"/>
    <property type="match status" value="1"/>
</dbReference>
<dbReference type="Pfam" id="PF00550">
    <property type="entry name" value="PP-binding"/>
    <property type="match status" value="1"/>
</dbReference>
<keyword evidence="8" id="KW-1185">Reference proteome</keyword>
<evidence type="ECO:0000256" key="1">
    <source>
        <dbReference type="ARBA" id="ARBA00022450"/>
    </source>
</evidence>
<dbReference type="NCBIfam" id="NF003464">
    <property type="entry name" value="PRK05087.1"/>
    <property type="match status" value="1"/>
</dbReference>
<comment type="function">
    <text evidence="5">Carrier protein involved in the D-alanylation of lipoteichoic acid (LTA). The loading of thioester-linked D-alanine onto DltC is catalyzed by D-alanine--D-alanyl carrier protein ligase DltA. The DltC-carried D-alanyl group is further transferred to cell membrane phosphatidylglycerol (PG) by forming an ester bond, probably catalyzed by DltD. D-alanylation of LTA plays an important role in modulating the properties of the cell wall in Gram-positive bacteria, influencing the net charge of the cell wall.</text>
</comment>
<dbReference type="GO" id="GO:0016874">
    <property type="term" value="F:ligase activity"/>
    <property type="evidence" value="ECO:0007669"/>
    <property type="project" value="UniProtKB-KW"/>
</dbReference>
<keyword evidence="1 5" id="KW-0596">Phosphopantetheine</keyword>
<keyword evidence="2 5" id="KW-0963">Cytoplasm</keyword>
<evidence type="ECO:0000313" key="7">
    <source>
        <dbReference type="EMBL" id="MFC6254515.1"/>
    </source>
</evidence>